<name>A0ACC2VUW1_9TREE</name>
<keyword evidence="2" id="KW-1185">Reference proteome</keyword>
<organism evidence="1 2">
    <name type="scientific">Naganishia friedmannii</name>
    <dbReference type="NCBI Taxonomy" id="89922"/>
    <lineage>
        <taxon>Eukaryota</taxon>
        <taxon>Fungi</taxon>
        <taxon>Dikarya</taxon>
        <taxon>Basidiomycota</taxon>
        <taxon>Agaricomycotina</taxon>
        <taxon>Tremellomycetes</taxon>
        <taxon>Filobasidiales</taxon>
        <taxon>Filobasidiaceae</taxon>
        <taxon>Naganishia</taxon>
    </lineage>
</organism>
<protein>
    <submittedName>
        <fullName evidence="1">Uncharacterized protein</fullName>
    </submittedName>
</protein>
<gene>
    <name evidence="1" type="ORF">QFC21_002539</name>
</gene>
<comment type="caution">
    <text evidence="1">The sequence shown here is derived from an EMBL/GenBank/DDBJ whole genome shotgun (WGS) entry which is preliminary data.</text>
</comment>
<reference evidence="1" key="1">
    <citation type="submission" date="2023-04" db="EMBL/GenBank/DDBJ databases">
        <title>Draft Genome sequencing of Naganishia species isolated from polar environments using Oxford Nanopore Technology.</title>
        <authorList>
            <person name="Leo P."/>
            <person name="Venkateswaran K."/>
        </authorList>
    </citation>
    <scope>NUCLEOTIDE SEQUENCE</scope>
    <source>
        <strain evidence="1">MNA-CCFEE 5423</strain>
    </source>
</reference>
<dbReference type="Proteomes" id="UP001227268">
    <property type="component" value="Unassembled WGS sequence"/>
</dbReference>
<evidence type="ECO:0000313" key="2">
    <source>
        <dbReference type="Proteomes" id="UP001227268"/>
    </source>
</evidence>
<dbReference type="EMBL" id="JASBWT010000007">
    <property type="protein sequence ID" value="KAJ9103117.1"/>
    <property type="molecule type" value="Genomic_DNA"/>
</dbReference>
<accession>A0ACC2VUW1</accession>
<proteinExistence type="predicted"/>
<sequence>MPRSKRSKVVSLTKTAKKTLDHKKKLVDSIRNSIDEYQYVWLFSVGDMRNDGLQDVRKAWKGTGRLIYGKNKVVAKALGESIETEYKQGLVQIAKRLKGPVGLFLTSWEPKKTVEWFEEFSRPAFARMGGIAPKTIVLQAGPVLNFEDEPFPHSMEPQLRSCGLGTKLVKGVPTIEEDYVVCKKGEKLSAEKARLLLLLGHMLATFRVKLGSHWSEKESFVEGDDLSPDAESKGDVQEAEDAEMEE</sequence>
<evidence type="ECO:0000313" key="1">
    <source>
        <dbReference type="EMBL" id="KAJ9103117.1"/>
    </source>
</evidence>